<evidence type="ECO:0000313" key="2">
    <source>
        <dbReference type="Proteomes" id="UP001176941"/>
    </source>
</evidence>
<accession>A0ABN8Y1W4</accession>
<name>A0ABN8Y1W4_RANTA</name>
<proteinExistence type="predicted"/>
<dbReference type="EMBL" id="OX459948">
    <property type="protein sequence ID" value="CAI9155590.1"/>
    <property type="molecule type" value="Genomic_DNA"/>
</dbReference>
<sequence>MPHRSDVNCHKGATQGLSLRVCPCVYPYALYLFLLRNALLASPLSVFVDVLFCNAKGTGPLSLTAGLVAGIWCLRCCDPASISGWEPQPCPKAFRPRPPKIISRLKLTVSDSLCVLFVQNSLVLKSY</sequence>
<reference evidence="1" key="1">
    <citation type="submission" date="2023-04" db="EMBL/GenBank/DDBJ databases">
        <authorList>
            <consortium name="ELIXIR-Norway"/>
        </authorList>
    </citation>
    <scope>NUCLEOTIDE SEQUENCE [LARGE SCALE GENOMIC DNA]</scope>
</reference>
<dbReference type="Proteomes" id="UP001176941">
    <property type="component" value="Chromosome 12"/>
</dbReference>
<organism evidence="1 2">
    <name type="scientific">Rangifer tarandus platyrhynchus</name>
    <name type="common">Svalbard reindeer</name>
    <dbReference type="NCBI Taxonomy" id="3082113"/>
    <lineage>
        <taxon>Eukaryota</taxon>
        <taxon>Metazoa</taxon>
        <taxon>Chordata</taxon>
        <taxon>Craniata</taxon>
        <taxon>Vertebrata</taxon>
        <taxon>Euteleostomi</taxon>
        <taxon>Mammalia</taxon>
        <taxon>Eutheria</taxon>
        <taxon>Laurasiatheria</taxon>
        <taxon>Artiodactyla</taxon>
        <taxon>Ruminantia</taxon>
        <taxon>Pecora</taxon>
        <taxon>Cervidae</taxon>
        <taxon>Odocoileinae</taxon>
        <taxon>Rangifer</taxon>
    </lineage>
</organism>
<gene>
    <name evidence="1" type="ORF">MRATA1EN1_LOCUS4552</name>
</gene>
<protein>
    <submittedName>
        <fullName evidence="1">Uncharacterized protein</fullName>
    </submittedName>
</protein>
<evidence type="ECO:0000313" key="1">
    <source>
        <dbReference type="EMBL" id="CAI9155590.1"/>
    </source>
</evidence>
<keyword evidence="2" id="KW-1185">Reference proteome</keyword>